<feature type="transmembrane region" description="Helical" evidence="1">
    <location>
        <begin position="14"/>
        <end position="37"/>
    </location>
</feature>
<gene>
    <name evidence="3" type="ORF">EMLFYP7_02941</name>
</gene>
<dbReference type="AlphaFoldDB" id="A0A6N3G2F9"/>
<evidence type="ECO:0000259" key="2">
    <source>
        <dbReference type="Pfam" id="PF05232"/>
    </source>
</evidence>
<feature type="transmembrane region" description="Helical" evidence="1">
    <location>
        <begin position="82"/>
        <end position="110"/>
    </location>
</feature>
<feature type="transmembrane region" description="Helical" evidence="1">
    <location>
        <begin position="116"/>
        <end position="136"/>
    </location>
</feature>
<dbReference type="NCBIfam" id="NF033665">
    <property type="entry name" value="PACE_efflu_PCE"/>
    <property type="match status" value="1"/>
</dbReference>
<feature type="transmembrane region" description="Helical" evidence="1">
    <location>
        <begin position="43"/>
        <end position="61"/>
    </location>
</feature>
<dbReference type="OrthoDB" id="1631120at2"/>
<evidence type="ECO:0000313" key="3">
    <source>
        <dbReference type="EMBL" id="VYU58271.1"/>
    </source>
</evidence>
<dbReference type="RefSeq" id="WP_044176796.1">
    <property type="nucleotide sequence ID" value="NZ_CABKSF010000001.1"/>
</dbReference>
<proteinExistence type="predicted"/>
<accession>A0A6N3G2F9</accession>
<keyword evidence="1" id="KW-0472">Membrane</keyword>
<feature type="domain" description="Chlorhexidine efflux transporter" evidence="2">
    <location>
        <begin position="76"/>
        <end position="139"/>
    </location>
</feature>
<reference evidence="3" key="1">
    <citation type="submission" date="2019-11" db="EMBL/GenBank/DDBJ databases">
        <authorList>
            <person name="Feng L."/>
        </authorList>
    </citation>
    <scope>NUCLEOTIDE SEQUENCE</scope>
    <source>
        <strain evidence="3">EMassiliensisLFYP7</strain>
    </source>
</reference>
<name>A0A6N3G2F9_9ENTR</name>
<evidence type="ECO:0000256" key="1">
    <source>
        <dbReference type="SAM" id="Phobius"/>
    </source>
</evidence>
<protein>
    <submittedName>
        <fullName evidence="3">Bacterial Transmembrane Pair family protein</fullName>
    </submittedName>
</protein>
<dbReference type="Pfam" id="PF05232">
    <property type="entry name" value="BTP"/>
    <property type="match status" value="2"/>
</dbReference>
<keyword evidence="1 3" id="KW-0812">Transmembrane</keyword>
<sequence length="150" mass="17275">MQRTTERKSLMERVFHAVCFELIAIAICAPVSAWILQRPMLEMGTLTLILSTAAMIWNVIYNAGFDRLWPVHRVPRTLVVRVWHALGFEGGFIVIGVTIASMMLGISLVAAFVLEIGFFLFFLPYTMLFNWVWDLLRARLKQRQARACRE</sequence>
<organism evidence="3">
    <name type="scientific">Phytobacter massiliensis</name>
    <dbReference type="NCBI Taxonomy" id="1485952"/>
    <lineage>
        <taxon>Bacteria</taxon>
        <taxon>Pseudomonadati</taxon>
        <taxon>Pseudomonadota</taxon>
        <taxon>Gammaproteobacteria</taxon>
        <taxon>Enterobacterales</taxon>
        <taxon>Enterobacteriaceae</taxon>
        <taxon>Phytobacter</taxon>
    </lineage>
</organism>
<dbReference type="NCBIfam" id="NF033664">
    <property type="entry name" value="PACE_transport"/>
    <property type="match status" value="1"/>
</dbReference>
<feature type="domain" description="Chlorhexidine efflux transporter" evidence="2">
    <location>
        <begin position="8"/>
        <end position="70"/>
    </location>
</feature>
<dbReference type="InterPro" id="IPR007896">
    <property type="entry name" value="BTP_bacteria"/>
</dbReference>
<dbReference type="EMBL" id="CACRTZ010000033">
    <property type="protein sequence ID" value="VYU58271.1"/>
    <property type="molecule type" value="Genomic_DNA"/>
</dbReference>
<keyword evidence="1" id="KW-1133">Transmembrane helix</keyword>
<dbReference type="InterPro" id="IPR058208">
    <property type="entry name" value="PACE"/>
</dbReference>